<keyword evidence="4" id="KW-1185">Reference proteome</keyword>
<dbReference type="InterPro" id="IPR051311">
    <property type="entry name" value="DedA_domain"/>
</dbReference>
<dbReference type="EMBL" id="BSOS01000007">
    <property type="protein sequence ID" value="GLR65975.1"/>
    <property type="molecule type" value="Genomic_DNA"/>
</dbReference>
<sequence length="192" mass="21121">MLRKTYDHVIALAERPAAPFWLFAIAFAEASFFPIPPDTLLIPLALAQPRKAFWFALIATLGSVLGGALGYTIGFFLLAKLAQPIIHFYHYEAAFTAFQQKFAQYGLWVILIKGLTPIPYKIVTIAAGAAAFNFPLFMFASLVTRGARFFLEAVLLRKFGEPAQAFIEKRLGFVTGLVALGIVGGFLILKFA</sequence>
<protein>
    <submittedName>
        <fullName evidence="3">Cytochrome b561</fullName>
    </submittedName>
</protein>
<dbReference type="RefSeq" id="WP_284256534.1">
    <property type="nucleotide sequence ID" value="NZ_BSOS01000007.1"/>
</dbReference>
<reference evidence="4" key="1">
    <citation type="journal article" date="2019" name="Int. J. Syst. Evol. Microbiol.">
        <title>The Global Catalogue of Microorganisms (GCM) 10K type strain sequencing project: providing services to taxonomists for standard genome sequencing and annotation.</title>
        <authorList>
            <consortium name="The Broad Institute Genomics Platform"/>
            <consortium name="The Broad Institute Genome Sequencing Center for Infectious Disease"/>
            <person name="Wu L."/>
            <person name="Ma J."/>
        </authorList>
    </citation>
    <scope>NUCLEOTIDE SEQUENCE [LARGE SCALE GENOMIC DNA]</scope>
    <source>
        <strain evidence="4">NBRC 112502</strain>
    </source>
</reference>
<evidence type="ECO:0000256" key="1">
    <source>
        <dbReference type="SAM" id="Phobius"/>
    </source>
</evidence>
<feature type="transmembrane region" description="Helical" evidence="1">
    <location>
        <begin position="53"/>
        <end position="79"/>
    </location>
</feature>
<evidence type="ECO:0000313" key="4">
    <source>
        <dbReference type="Proteomes" id="UP001156641"/>
    </source>
</evidence>
<evidence type="ECO:0000313" key="3">
    <source>
        <dbReference type="EMBL" id="GLR65975.1"/>
    </source>
</evidence>
<dbReference type="PANTHER" id="PTHR42709:SF11">
    <property type="entry name" value="DEDA FAMILY PROTEIN"/>
    <property type="match status" value="1"/>
</dbReference>
<organism evidence="3 4">
    <name type="scientific">Acidocella aquatica</name>
    <dbReference type="NCBI Taxonomy" id="1922313"/>
    <lineage>
        <taxon>Bacteria</taxon>
        <taxon>Pseudomonadati</taxon>
        <taxon>Pseudomonadota</taxon>
        <taxon>Alphaproteobacteria</taxon>
        <taxon>Acetobacterales</taxon>
        <taxon>Acidocellaceae</taxon>
        <taxon>Acidocella</taxon>
    </lineage>
</organism>
<accession>A0ABQ6A7C4</accession>
<feature type="transmembrane region" description="Helical" evidence="1">
    <location>
        <begin position="171"/>
        <end position="189"/>
    </location>
</feature>
<evidence type="ECO:0000259" key="2">
    <source>
        <dbReference type="Pfam" id="PF09335"/>
    </source>
</evidence>
<keyword evidence="1" id="KW-1133">Transmembrane helix</keyword>
<name>A0ABQ6A7C4_9PROT</name>
<dbReference type="InterPro" id="IPR032816">
    <property type="entry name" value="VTT_dom"/>
</dbReference>
<gene>
    <name evidence="3" type="ORF">GCM10010909_06530</name>
</gene>
<feature type="domain" description="VTT" evidence="2">
    <location>
        <begin position="36"/>
        <end position="155"/>
    </location>
</feature>
<keyword evidence="1" id="KW-0472">Membrane</keyword>
<proteinExistence type="predicted"/>
<comment type="caution">
    <text evidence="3">The sequence shown here is derived from an EMBL/GenBank/DDBJ whole genome shotgun (WGS) entry which is preliminary data.</text>
</comment>
<dbReference type="PANTHER" id="PTHR42709">
    <property type="entry name" value="ALKALINE PHOSPHATASE LIKE PROTEIN"/>
    <property type="match status" value="1"/>
</dbReference>
<dbReference type="Pfam" id="PF09335">
    <property type="entry name" value="VTT_dom"/>
    <property type="match status" value="1"/>
</dbReference>
<keyword evidence="1" id="KW-0812">Transmembrane</keyword>
<feature type="transmembrane region" description="Helical" evidence="1">
    <location>
        <begin position="12"/>
        <end position="33"/>
    </location>
</feature>
<dbReference type="Proteomes" id="UP001156641">
    <property type="component" value="Unassembled WGS sequence"/>
</dbReference>
<feature type="transmembrane region" description="Helical" evidence="1">
    <location>
        <begin position="122"/>
        <end position="151"/>
    </location>
</feature>